<accession>A0A0F7UWC3</accession>
<protein>
    <submittedName>
        <fullName evidence="2">Uncharacterized protein</fullName>
    </submittedName>
</protein>
<reference evidence="2" key="1">
    <citation type="journal article" date="2015" name="PLoS ONE">
        <title>Comprehensive Evaluation of Toxoplasma gondii VEG and Neospora caninum LIV Genomes with Tachyzoite Stage Transcriptome and Proteome Defines Novel Transcript Features.</title>
        <authorList>
            <person name="Ramaprasad A."/>
            <person name="Mourier T."/>
            <person name="Naeem R."/>
            <person name="Malas T.B."/>
            <person name="Moussa E."/>
            <person name="Panigrahi A."/>
            <person name="Vermont S.J."/>
            <person name="Otto T.D."/>
            <person name="Wastling J."/>
            <person name="Pain A."/>
        </authorList>
    </citation>
    <scope>NUCLEOTIDE SEQUENCE</scope>
    <source>
        <strain evidence="2">VEG</strain>
    </source>
</reference>
<organism evidence="2">
    <name type="scientific">Toxoplasma gondii (strain ATCC 50861 / VEG)</name>
    <dbReference type="NCBI Taxonomy" id="432359"/>
    <lineage>
        <taxon>Eukaryota</taxon>
        <taxon>Sar</taxon>
        <taxon>Alveolata</taxon>
        <taxon>Apicomplexa</taxon>
        <taxon>Conoidasida</taxon>
        <taxon>Coccidia</taxon>
        <taxon>Eucoccidiorida</taxon>
        <taxon>Eimeriorina</taxon>
        <taxon>Sarcocystidae</taxon>
        <taxon>Toxoplasma</taxon>
    </lineage>
</organism>
<evidence type="ECO:0000313" key="2">
    <source>
        <dbReference type="EMBL" id="CEL72398.1"/>
    </source>
</evidence>
<evidence type="ECO:0000256" key="1">
    <source>
        <dbReference type="SAM" id="MobiDB-lite"/>
    </source>
</evidence>
<dbReference type="EMBL" id="LN714493">
    <property type="protein sequence ID" value="CEL72398.1"/>
    <property type="molecule type" value="Genomic_DNA"/>
</dbReference>
<feature type="region of interest" description="Disordered" evidence="1">
    <location>
        <begin position="43"/>
        <end position="67"/>
    </location>
</feature>
<proteinExistence type="predicted"/>
<gene>
    <name evidence="2" type="ORF">BN1205_011950</name>
</gene>
<sequence length="407" mass="45215">MYSLTVVPRFPPGLCAFLYGLQFIVGNSAVGMYLPSELAGDMAETPLPTDQHESSNGSNGQSMADENSFEEALGPTELIFKQVPNEGDVQIMDAVNMAIYLSIYKGTEKERLERWESMWEDYEAKDRGISHRDSLPPSHLCPGPRDFPSLDEAVGSFKESVLDQEELLYLSDFSVPPFIYMSRAAPRGQLRIGDVRFLPDEDPIMSLAFSGRGVEAHGILSDLVEKIISPTLAAAYKVSNLKANWSFRNPSCDFRIAADALYSDRGTMYVGLATPSHYISKYFNVSCPVMMYGMMSLISGYIRGPREGGVASWNKPGISIGTVAYLPYGKPVADNLPKVRSRRRLTRAIHRVTPFSYGYAPYINFLTRRETGQETVVCSSRIRAPLLSSGLFLLSWLLCADTRTDQV</sequence>
<feature type="compositionally biased region" description="Polar residues" evidence="1">
    <location>
        <begin position="54"/>
        <end position="65"/>
    </location>
</feature>
<name>A0A0F7UWC3_TOXGV</name>
<dbReference type="AlphaFoldDB" id="A0A0F7UWC3"/>